<evidence type="ECO:0000313" key="2">
    <source>
        <dbReference type="EMBL" id="ETX28696.1"/>
    </source>
</evidence>
<comment type="caution">
    <text evidence="2">The sequence shown here is derived from an EMBL/GenBank/DDBJ whole genome shotgun (WGS) entry which is preliminary data.</text>
</comment>
<keyword evidence="1" id="KW-0472">Membrane</keyword>
<evidence type="ECO:0000313" key="3">
    <source>
        <dbReference type="Proteomes" id="UP000023430"/>
    </source>
</evidence>
<dbReference type="RefSeq" id="WP_043771086.1">
    <property type="nucleotide sequence ID" value="NZ_JAME01000016.1"/>
</dbReference>
<dbReference type="OrthoDB" id="9801588at2"/>
<proteinExistence type="predicted"/>
<sequence length="63" mass="7326">MDTYSVLRHFADSWMLLAMLLFFIGVCIRAFLPRMRAAHAEAASVIFRNDAPRRAQPDERSER</sequence>
<dbReference type="AlphaFoldDB" id="X7F9B5"/>
<reference evidence="2 3" key="1">
    <citation type="submission" date="2014-01" db="EMBL/GenBank/DDBJ databases">
        <title>Roseivivax isoporae LMG 25204 Genome Sequencing.</title>
        <authorList>
            <person name="Lai Q."/>
            <person name="Li G."/>
            <person name="Shao Z."/>
        </authorList>
    </citation>
    <scope>NUCLEOTIDE SEQUENCE [LARGE SCALE GENOMIC DNA]</scope>
    <source>
        <strain evidence="2 3">LMG 25204</strain>
    </source>
</reference>
<keyword evidence="1" id="KW-0812">Transmembrane</keyword>
<evidence type="ECO:0000256" key="1">
    <source>
        <dbReference type="SAM" id="Phobius"/>
    </source>
</evidence>
<evidence type="ECO:0008006" key="4">
    <source>
        <dbReference type="Google" id="ProtNLM"/>
    </source>
</evidence>
<gene>
    <name evidence="2" type="ORF">RISW2_05200</name>
</gene>
<keyword evidence="3" id="KW-1185">Reference proteome</keyword>
<name>X7F9B5_9RHOB</name>
<dbReference type="Proteomes" id="UP000023430">
    <property type="component" value="Unassembled WGS sequence"/>
</dbReference>
<keyword evidence="1" id="KW-1133">Transmembrane helix</keyword>
<dbReference type="Pfam" id="PF05545">
    <property type="entry name" value="FixQ"/>
    <property type="match status" value="1"/>
</dbReference>
<accession>X7F9B5</accession>
<protein>
    <recommendedName>
        <fullName evidence="4">Cbb3-type cytochrome c oxidase subunit 3</fullName>
    </recommendedName>
</protein>
<dbReference type="eggNOG" id="COG4736">
    <property type="taxonomic scope" value="Bacteria"/>
</dbReference>
<organism evidence="2 3">
    <name type="scientific">Roseivivax isoporae LMG 25204</name>
    <dbReference type="NCBI Taxonomy" id="1449351"/>
    <lineage>
        <taxon>Bacteria</taxon>
        <taxon>Pseudomonadati</taxon>
        <taxon>Pseudomonadota</taxon>
        <taxon>Alphaproteobacteria</taxon>
        <taxon>Rhodobacterales</taxon>
        <taxon>Roseobacteraceae</taxon>
        <taxon>Roseivivax</taxon>
    </lineage>
</organism>
<dbReference type="EMBL" id="JAME01000016">
    <property type="protein sequence ID" value="ETX28696.1"/>
    <property type="molecule type" value="Genomic_DNA"/>
</dbReference>
<dbReference type="InterPro" id="IPR008621">
    <property type="entry name" value="Cbb3-typ_cyt_oxidase_comp"/>
</dbReference>
<feature type="transmembrane region" description="Helical" evidence="1">
    <location>
        <begin position="14"/>
        <end position="32"/>
    </location>
</feature>
<dbReference type="CDD" id="cd01324">
    <property type="entry name" value="cbb3_Oxidase_CcoQ"/>
    <property type="match status" value="1"/>
</dbReference>
<dbReference type="STRING" id="1449351.RISW2_05200"/>